<evidence type="ECO:0000313" key="1">
    <source>
        <dbReference type="EMBL" id="OGF31740.1"/>
    </source>
</evidence>
<accession>A0A1F5SYH2</accession>
<organism evidence="1 2">
    <name type="scientific">Candidatus Falkowbacteria bacterium RIFOXYC2_FULL_36_12</name>
    <dbReference type="NCBI Taxonomy" id="1798002"/>
    <lineage>
        <taxon>Bacteria</taxon>
        <taxon>Candidatus Falkowiibacteriota</taxon>
    </lineage>
</organism>
<dbReference type="EMBL" id="MFGJ01000007">
    <property type="protein sequence ID" value="OGF31740.1"/>
    <property type="molecule type" value="Genomic_DNA"/>
</dbReference>
<protein>
    <submittedName>
        <fullName evidence="1">Uncharacterized protein</fullName>
    </submittedName>
</protein>
<dbReference type="STRING" id="1798002.A2478_04615"/>
<proteinExistence type="predicted"/>
<gene>
    <name evidence="1" type="ORF">A2478_04615</name>
</gene>
<comment type="caution">
    <text evidence="1">The sequence shown here is derived from an EMBL/GenBank/DDBJ whole genome shotgun (WGS) entry which is preliminary data.</text>
</comment>
<evidence type="ECO:0000313" key="2">
    <source>
        <dbReference type="Proteomes" id="UP000179001"/>
    </source>
</evidence>
<name>A0A1F5SYH2_9BACT</name>
<reference evidence="1 2" key="1">
    <citation type="journal article" date="2016" name="Nat. Commun.">
        <title>Thousands of microbial genomes shed light on interconnected biogeochemical processes in an aquifer system.</title>
        <authorList>
            <person name="Anantharaman K."/>
            <person name="Brown C.T."/>
            <person name="Hug L.A."/>
            <person name="Sharon I."/>
            <person name="Castelle C.J."/>
            <person name="Probst A.J."/>
            <person name="Thomas B.C."/>
            <person name="Singh A."/>
            <person name="Wilkins M.J."/>
            <person name="Karaoz U."/>
            <person name="Brodie E.L."/>
            <person name="Williams K.H."/>
            <person name="Hubbard S.S."/>
            <person name="Banfield J.F."/>
        </authorList>
    </citation>
    <scope>NUCLEOTIDE SEQUENCE [LARGE SCALE GENOMIC DNA]</scope>
</reference>
<dbReference type="Proteomes" id="UP000179001">
    <property type="component" value="Unassembled WGS sequence"/>
</dbReference>
<sequence>MIGIRKNPNKKPGRLEELTIKNPLEPVKKYIVTIVGLSNETKKLLTFMLESSDNLTKNVLVIFPPELPVQKEFIRGQILEQLCCDARLEKLLQSATDTGFSLLPFGLSRLQTSSSAVDTIALVETALMTSGKLAIKPVEEILLNPNFFSNKKNTSRN</sequence>
<dbReference type="AlphaFoldDB" id="A0A1F5SYH2"/>